<gene>
    <name evidence="1" type="ORF">PENANT_c036G06241</name>
</gene>
<accession>A0A1V6PTZ3</accession>
<reference evidence="2" key="1">
    <citation type="journal article" date="2017" name="Nat. Microbiol.">
        <title>Global analysis of biosynthetic gene clusters reveals vast potential of secondary metabolite production in Penicillium species.</title>
        <authorList>
            <person name="Nielsen J.C."/>
            <person name="Grijseels S."/>
            <person name="Prigent S."/>
            <person name="Ji B."/>
            <person name="Dainat J."/>
            <person name="Nielsen K.F."/>
            <person name="Frisvad J.C."/>
            <person name="Workman M."/>
            <person name="Nielsen J."/>
        </authorList>
    </citation>
    <scope>NUCLEOTIDE SEQUENCE [LARGE SCALE GENOMIC DNA]</scope>
    <source>
        <strain evidence="2">IBT 31811</strain>
    </source>
</reference>
<evidence type="ECO:0000313" key="2">
    <source>
        <dbReference type="Proteomes" id="UP000191672"/>
    </source>
</evidence>
<evidence type="ECO:0000313" key="1">
    <source>
        <dbReference type="EMBL" id="OQD80403.1"/>
    </source>
</evidence>
<organism evidence="1 2">
    <name type="scientific">Penicillium antarcticum</name>
    <dbReference type="NCBI Taxonomy" id="416450"/>
    <lineage>
        <taxon>Eukaryota</taxon>
        <taxon>Fungi</taxon>
        <taxon>Dikarya</taxon>
        <taxon>Ascomycota</taxon>
        <taxon>Pezizomycotina</taxon>
        <taxon>Eurotiomycetes</taxon>
        <taxon>Eurotiomycetidae</taxon>
        <taxon>Eurotiales</taxon>
        <taxon>Aspergillaceae</taxon>
        <taxon>Penicillium</taxon>
    </lineage>
</organism>
<dbReference type="EMBL" id="MDYN01000036">
    <property type="protein sequence ID" value="OQD80403.1"/>
    <property type="molecule type" value="Genomic_DNA"/>
</dbReference>
<dbReference type="Proteomes" id="UP000191672">
    <property type="component" value="Unassembled WGS sequence"/>
</dbReference>
<proteinExistence type="predicted"/>
<sequence length="80" mass="8489">MSASMLNIVSIEQVASRLSIALSSTNCFSDQITEPGPIDSDGLTYSLVNRNLVNPALASENTCSICAHKNNGCCKEENVP</sequence>
<dbReference type="AlphaFoldDB" id="A0A1V6PTZ3"/>
<comment type="caution">
    <text evidence="1">The sequence shown here is derived from an EMBL/GenBank/DDBJ whole genome shotgun (WGS) entry which is preliminary data.</text>
</comment>
<keyword evidence="2" id="KW-1185">Reference proteome</keyword>
<protein>
    <submittedName>
        <fullName evidence="1">Uncharacterized protein</fullName>
    </submittedName>
</protein>
<name>A0A1V6PTZ3_9EURO</name>